<sequence length="63" mass="5674">MAVVTTAYPVGQKAAQAAQQHASAGGAPGYGFPGPAQAFAGAGAGGPSGGHAGVLGHMGGGQG</sequence>
<protein>
    <submittedName>
        <fullName evidence="2">Uncharacterized protein</fullName>
    </submittedName>
</protein>
<evidence type="ECO:0000256" key="1">
    <source>
        <dbReference type="SAM" id="MobiDB-lite"/>
    </source>
</evidence>
<accession>A0A6A0AGB2</accession>
<dbReference type="EMBL" id="BLLF01005212">
    <property type="protein sequence ID" value="GFH30887.1"/>
    <property type="molecule type" value="Genomic_DNA"/>
</dbReference>
<evidence type="ECO:0000313" key="3">
    <source>
        <dbReference type="Proteomes" id="UP000485058"/>
    </source>
</evidence>
<feature type="non-terminal residue" evidence="2">
    <location>
        <position position="63"/>
    </location>
</feature>
<reference evidence="2 3" key="1">
    <citation type="submission" date="2020-02" db="EMBL/GenBank/DDBJ databases">
        <title>Draft genome sequence of Haematococcus lacustris strain NIES-144.</title>
        <authorList>
            <person name="Morimoto D."/>
            <person name="Nakagawa S."/>
            <person name="Yoshida T."/>
            <person name="Sawayama S."/>
        </authorList>
    </citation>
    <scope>NUCLEOTIDE SEQUENCE [LARGE SCALE GENOMIC DNA]</scope>
    <source>
        <strain evidence="2 3">NIES-144</strain>
    </source>
</reference>
<evidence type="ECO:0000313" key="2">
    <source>
        <dbReference type="EMBL" id="GFH30887.1"/>
    </source>
</evidence>
<keyword evidence="3" id="KW-1185">Reference proteome</keyword>
<gene>
    <name evidence="2" type="ORF">HaLaN_29817</name>
</gene>
<dbReference type="Proteomes" id="UP000485058">
    <property type="component" value="Unassembled WGS sequence"/>
</dbReference>
<proteinExistence type="predicted"/>
<organism evidence="2 3">
    <name type="scientific">Haematococcus lacustris</name>
    <name type="common">Green alga</name>
    <name type="synonym">Haematococcus pluvialis</name>
    <dbReference type="NCBI Taxonomy" id="44745"/>
    <lineage>
        <taxon>Eukaryota</taxon>
        <taxon>Viridiplantae</taxon>
        <taxon>Chlorophyta</taxon>
        <taxon>core chlorophytes</taxon>
        <taxon>Chlorophyceae</taxon>
        <taxon>CS clade</taxon>
        <taxon>Chlamydomonadales</taxon>
        <taxon>Haematococcaceae</taxon>
        <taxon>Haematococcus</taxon>
    </lineage>
</organism>
<dbReference type="AlphaFoldDB" id="A0A6A0AGB2"/>
<comment type="caution">
    <text evidence="2">The sequence shown here is derived from an EMBL/GenBank/DDBJ whole genome shotgun (WGS) entry which is preliminary data.</text>
</comment>
<name>A0A6A0AGB2_HAELA</name>
<feature type="region of interest" description="Disordered" evidence="1">
    <location>
        <begin position="42"/>
        <end position="63"/>
    </location>
</feature>